<evidence type="ECO:0000313" key="2">
    <source>
        <dbReference type="Proteomes" id="UP001500831"/>
    </source>
</evidence>
<reference evidence="2" key="1">
    <citation type="journal article" date="2019" name="Int. J. Syst. Evol. Microbiol.">
        <title>The Global Catalogue of Microorganisms (GCM) 10K type strain sequencing project: providing services to taxonomists for standard genome sequencing and annotation.</title>
        <authorList>
            <consortium name="The Broad Institute Genomics Platform"/>
            <consortium name="The Broad Institute Genome Sequencing Center for Infectious Disease"/>
            <person name="Wu L."/>
            <person name="Ma J."/>
        </authorList>
    </citation>
    <scope>NUCLEOTIDE SEQUENCE [LARGE SCALE GENOMIC DNA]</scope>
    <source>
        <strain evidence="2">JCM 6242</strain>
    </source>
</reference>
<dbReference type="Proteomes" id="UP001500831">
    <property type="component" value="Unassembled WGS sequence"/>
</dbReference>
<protein>
    <submittedName>
        <fullName evidence="1">Uncharacterized protein</fullName>
    </submittedName>
</protein>
<name>A0ABP6IE20_9ACTN</name>
<gene>
    <name evidence="1" type="ORF">GCM10010517_24250</name>
</gene>
<keyword evidence="2" id="KW-1185">Reference proteome</keyword>
<organism evidence="1 2">
    <name type="scientific">Streptosporangium fragile</name>
    <dbReference type="NCBI Taxonomy" id="46186"/>
    <lineage>
        <taxon>Bacteria</taxon>
        <taxon>Bacillati</taxon>
        <taxon>Actinomycetota</taxon>
        <taxon>Actinomycetes</taxon>
        <taxon>Streptosporangiales</taxon>
        <taxon>Streptosporangiaceae</taxon>
        <taxon>Streptosporangium</taxon>
    </lineage>
</organism>
<comment type="caution">
    <text evidence="1">The sequence shown here is derived from an EMBL/GenBank/DDBJ whole genome shotgun (WGS) entry which is preliminary data.</text>
</comment>
<proteinExistence type="predicted"/>
<sequence>MCALIFEYGMATLSWYAEFAFRRRVSMSAIGSVIVMAGGLPHRGFPKGPAVRSWAPESAPGEYELLCRAGAARAHDHRGAARTATSSTW</sequence>
<evidence type="ECO:0000313" key="1">
    <source>
        <dbReference type="EMBL" id="GAA2864983.1"/>
    </source>
</evidence>
<accession>A0ABP6IE20</accession>
<dbReference type="EMBL" id="BAAAVI010000014">
    <property type="protein sequence ID" value="GAA2864983.1"/>
    <property type="molecule type" value="Genomic_DNA"/>
</dbReference>